<keyword evidence="2" id="KW-1185">Reference proteome</keyword>
<organism evidence="1 2">
    <name type="scientific">Brachionus plicatilis</name>
    <name type="common">Marine rotifer</name>
    <name type="synonym">Brachionus muelleri</name>
    <dbReference type="NCBI Taxonomy" id="10195"/>
    <lineage>
        <taxon>Eukaryota</taxon>
        <taxon>Metazoa</taxon>
        <taxon>Spiralia</taxon>
        <taxon>Gnathifera</taxon>
        <taxon>Rotifera</taxon>
        <taxon>Eurotatoria</taxon>
        <taxon>Monogononta</taxon>
        <taxon>Pseudotrocha</taxon>
        <taxon>Ploima</taxon>
        <taxon>Brachionidae</taxon>
        <taxon>Brachionus</taxon>
    </lineage>
</organism>
<evidence type="ECO:0000313" key="1">
    <source>
        <dbReference type="EMBL" id="RNA12029.1"/>
    </source>
</evidence>
<reference evidence="1 2" key="1">
    <citation type="journal article" date="2018" name="Sci. Rep.">
        <title>Genomic signatures of local adaptation to the degree of environmental predictability in rotifers.</title>
        <authorList>
            <person name="Franch-Gras L."/>
            <person name="Hahn C."/>
            <person name="Garcia-Roger E.M."/>
            <person name="Carmona M.J."/>
            <person name="Serra M."/>
            <person name="Gomez A."/>
        </authorList>
    </citation>
    <scope>NUCLEOTIDE SEQUENCE [LARGE SCALE GENOMIC DNA]</scope>
    <source>
        <strain evidence="1">HYR1</strain>
    </source>
</reference>
<dbReference type="Proteomes" id="UP000276133">
    <property type="component" value="Unassembled WGS sequence"/>
</dbReference>
<protein>
    <submittedName>
        <fullName evidence="1">Uncharacterized protein</fullName>
    </submittedName>
</protein>
<proteinExistence type="predicted"/>
<sequence length="118" mass="13989">MSFSFQKFNMVVFDKKLKTDRHVKRYVYENGIHRCRSTHLDSWIDLNLSKANKKIRLKSCKIVIIEVRSSYHKLKVRIYSSATKNCFHLSPAFLHDSLKFEFFGISFDKSALIKKIKN</sequence>
<comment type="caution">
    <text evidence="1">The sequence shown here is derived from an EMBL/GenBank/DDBJ whole genome shotgun (WGS) entry which is preliminary data.</text>
</comment>
<name>A0A3M7QL73_BRAPC</name>
<gene>
    <name evidence="1" type="ORF">BpHYR1_046564</name>
</gene>
<dbReference type="EMBL" id="REGN01005785">
    <property type="protein sequence ID" value="RNA12029.1"/>
    <property type="molecule type" value="Genomic_DNA"/>
</dbReference>
<evidence type="ECO:0000313" key="2">
    <source>
        <dbReference type="Proteomes" id="UP000276133"/>
    </source>
</evidence>
<accession>A0A3M7QL73</accession>
<dbReference type="AlphaFoldDB" id="A0A3M7QL73"/>